<dbReference type="PANTHER" id="PTHR48020:SF49">
    <property type="entry name" value="SUGAR TRANSPORTER"/>
    <property type="match status" value="1"/>
</dbReference>
<accession>A0A7S3C231</accession>
<dbReference type="Pfam" id="PF00083">
    <property type="entry name" value="Sugar_tr"/>
    <property type="match status" value="1"/>
</dbReference>
<dbReference type="PRINTS" id="PR00171">
    <property type="entry name" value="SUGRTRNSPORT"/>
</dbReference>
<feature type="transmembrane region" description="Helical" evidence="6">
    <location>
        <begin position="68"/>
        <end position="91"/>
    </location>
</feature>
<gene>
    <name evidence="8" type="ORF">HERI1096_LOCUS38769</name>
</gene>
<evidence type="ECO:0000259" key="7">
    <source>
        <dbReference type="PROSITE" id="PS50850"/>
    </source>
</evidence>
<sequence>MQEDARTSRPLPLTVGLRRVLCPSDAVKRALLVAGMGVAFCQQATGVEAAVYYTPETLEAAGIRDESMLMMATVGVGSIKVLFILLAAYLVERHGRVNLLLISSAGISISQILIGASFSAGGAVWLALLGQCLFMAFFSIGSGPCSMLVAAECFPLQVRGLAMGVATLVNRVTSGCIALSFLSLTSALTPAVTYYTFAAIALGACYFIARYVPETKGRALEEVERQMAERYISSTSLVSSTAGPTCRAAAV</sequence>
<keyword evidence="5 6" id="KW-0472">Membrane</keyword>
<keyword evidence="2" id="KW-0813">Transport</keyword>
<dbReference type="InterPro" id="IPR003663">
    <property type="entry name" value="Sugar/inositol_transpt"/>
</dbReference>
<dbReference type="SUPFAM" id="SSF103473">
    <property type="entry name" value="MFS general substrate transporter"/>
    <property type="match status" value="1"/>
</dbReference>
<reference evidence="8" key="1">
    <citation type="submission" date="2021-01" db="EMBL/GenBank/DDBJ databases">
        <authorList>
            <person name="Corre E."/>
            <person name="Pelletier E."/>
            <person name="Niang G."/>
            <person name="Scheremetjew M."/>
            <person name="Finn R."/>
            <person name="Kale V."/>
            <person name="Holt S."/>
            <person name="Cochrane G."/>
            <person name="Meng A."/>
            <person name="Brown T."/>
            <person name="Cohen L."/>
        </authorList>
    </citation>
    <scope>NUCLEOTIDE SEQUENCE</scope>
    <source>
        <strain evidence="8">CCMP281</strain>
    </source>
</reference>
<dbReference type="PANTHER" id="PTHR48020">
    <property type="entry name" value="PROTON MYO-INOSITOL COTRANSPORTER"/>
    <property type="match status" value="1"/>
</dbReference>
<evidence type="ECO:0000256" key="1">
    <source>
        <dbReference type="ARBA" id="ARBA00004141"/>
    </source>
</evidence>
<evidence type="ECO:0000256" key="5">
    <source>
        <dbReference type="ARBA" id="ARBA00023136"/>
    </source>
</evidence>
<dbReference type="InterPro" id="IPR005828">
    <property type="entry name" value="MFS_sugar_transport-like"/>
</dbReference>
<evidence type="ECO:0000313" key="8">
    <source>
        <dbReference type="EMBL" id="CAE0151105.1"/>
    </source>
</evidence>
<dbReference type="AlphaFoldDB" id="A0A7S3C231"/>
<feature type="transmembrane region" description="Helical" evidence="6">
    <location>
        <begin position="98"/>
        <end position="118"/>
    </location>
</feature>
<comment type="subcellular location">
    <subcellularLocation>
        <location evidence="1">Membrane</location>
        <topology evidence="1">Multi-pass membrane protein</topology>
    </subcellularLocation>
</comment>
<dbReference type="Gene3D" id="1.20.1250.20">
    <property type="entry name" value="MFS general substrate transporter like domains"/>
    <property type="match status" value="1"/>
</dbReference>
<dbReference type="EMBL" id="HBHX01070226">
    <property type="protein sequence ID" value="CAE0151105.1"/>
    <property type="molecule type" value="Transcribed_RNA"/>
</dbReference>
<name>A0A7S3C231_9EUKA</name>
<dbReference type="InterPro" id="IPR020846">
    <property type="entry name" value="MFS_dom"/>
</dbReference>
<keyword evidence="3 6" id="KW-0812">Transmembrane</keyword>
<dbReference type="PROSITE" id="PS50850">
    <property type="entry name" value="MFS"/>
    <property type="match status" value="1"/>
</dbReference>
<evidence type="ECO:0000256" key="6">
    <source>
        <dbReference type="SAM" id="Phobius"/>
    </source>
</evidence>
<organism evidence="8">
    <name type="scientific">Haptolina ericina</name>
    <dbReference type="NCBI Taxonomy" id="156174"/>
    <lineage>
        <taxon>Eukaryota</taxon>
        <taxon>Haptista</taxon>
        <taxon>Haptophyta</taxon>
        <taxon>Prymnesiophyceae</taxon>
        <taxon>Prymnesiales</taxon>
        <taxon>Prymnesiaceae</taxon>
        <taxon>Haptolina</taxon>
    </lineage>
</organism>
<dbReference type="GO" id="GO:0016020">
    <property type="term" value="C:membrane"/>
    <property type="evidence" value="ECO:0007669"/>
    <property type="project" value="UniProtKB-SubCell"/>
</dbReference>
<feature type="transmembrane region" description="Helical" evidence="6">
    <location>
        <begin position="124"/>
        <end position="149"/>
    </location>
</feature>
<keyword evidence="4 6" id="KW-1133">Transmembrane helix</keyword>
<evidence type="ECO:0000256" key="4">
    <source>
        <dbReference type="ARBA" id="ARBA00022989"/>
    </source>
</evidence>
<dbReference type="GO" id="GO:0022857">
    <property type="term" value="F:transmembrane transporter activity"/>
    <property type="evidence" value="ECO:0007669"/>
    <property type="project" value="InterPro"/>
</dbReference>
<feature type="transmembrane region" description="Helical" evidence="6">
    <location>
        <begin position="194"/>
        <end position="212"/>
    </location>
</feature>
<protein>
    <recommendedName>
        <fullName evidence="7">Major facilitator superfamily (MFS) profile domain-containing protein</fullName>
    </recommendedName>
</protein>
<evidence type="ECO:0000256" key="3">
    <source>
        <dbReference type="ARBA" id="ARBA00022692"/>
    </source>
</evidence>
<dbReference type="InterPro" id="IPR050814">
    <property type="entry name" value="Myo-inositol_Transporter"/>
</dbReference>
<feature type="transmembrane region" description="Helical" evidence="6">
    <location>
        <begin position="161"/>
        <end position="182"/>
    </location>
</feature>
<dbReference type="InterPro" id="IPR036259">
    <property type="entry name" value="MFS_trans_sf"/>
</dbReference>
<evidence type="ECO:0000256" key="2">
    <source>
        <dbReference type="ARBA" id="ARBA00022448"/>
    </source>
</evidence>
<proteinExistence type="predicted"/>
<feature type="domain" description="Major facilitator superfamily (MFS) profile" evidence="7">
    <location>
        <begin position="1"/>
        <end position="216"/>
    </location>
</feature>